<dbReference type="PANTHER" id="PTHR43105">
    <property type="entry name" value="RESPIRATORY NITRATE REDUCTASE"/>
    <property type="match status" value="1"/>
</dbReference>
<evidence type="ECO:0000256" key="1">
    <source>
        <dbReference type="ARBA" id="ARBA00001942"/>
    </source>
</evidence>
<dbReference type="CDD" id="cd02787">
    <property type="entry name" value="MopB_CT_ydeP"/>
    <property type="match status" value="1"/>
</dbReference>
<keyword evidence="6" id="KW-0479">Metal-binding</keyword>
<dbReference type="InterPro" id="IPR037951">
    <property type="entry name" value="MopB_CT_YdeP"/>
</dbReference>
<keyword evidence="9" id="KW-0411">Iron-sulfur</keyword>
<comment type="cofactor">
    <cofactor evidence="2">
        <name>[4Fe-4S] cluster</name>
        <dbReference type="ChEBI" id="CHEBI:49883"/>
    </cofactor>
</comment>
<dbReference type="GO" id="GO:0051539">
    <property type="term" value="F:4 iron, 4 sulfur cluster binding"/>
    <property type="evidence" value="ECO:0007669"/>
    <property type="project" value="UniProtKB-KW"/>
</dbReference>
<sequence length="771" mass="84921">MTIKKYEGSAGGWGALLSTTKHLVKSENVSRNIRNLLKTNQDKGFDCPGCAWGESKEQTRFRFCENGAKAVNWEATSRRVTPEFFAKHPVSWLTQQSDYFLESQGRLSHPVQYNRATGCYDAVSWQQAFTLIAKHLNALENPDQAEFYTSGRASNEAAFLYQLFVRKFGTNNFPDCSNMCHEASGVGLKQAIGIGKGTVTLEDFEHADAVFVFGQNPGTNHPRMLDTLRQASRRGAAVVTFNTLKERGLERFTNPQSVKEMLTDSSTQISQCYFTPKLGGDMAVVRGMVKALGVIDSAELAAGRASIFDHAFIVEHTQGLDEYLTAVEATSWHEITEQAGLLQSEIEQAARIYRQSKRVIITWAMGITQHKHSVKTIQEIANLQLLFGQLGQQGAGLCPVRGHSNVQGDRTMGIDEKPSAAFIKSISDEFDFKAPSEPGHNTVEAIKAMLAGESKIFIGLGGNFAAATPDTALTQQALSNCSLTVNIATKLNRTHLVPGKDSLILPCLGRTDIDMQTFGPQRITVEDSFSMVHASAGVVADDIGEMRSEPAIIAGIAEATLGKQPIDWGWVIEDYARIRDLIEKTIPGFSDFNRKIKQPGGFYLGNSAAQRQWQTASKKAQFMQHDLPVHLLPANLRELSNNPVLVLQTMRSHDQYNTTIYGFNDRYRGISGERKVLFINENDIAALKMENNQLVDIESLWPDGIERKVFGFKLVAYDIPEGNIAAYFPETNPLVSLDGKGDLSDTPISKAIPVVLSATVLKGDKIETVTA</sequence>
<keyword evidence="4" id="KW-0004">4Fe-4S</keyword>
<dbReference type="GO" id="GO:0016020">
    <property type="term" value="C:membrane"/>
    <property type="evidence" value="ECO:0007669"/>
    <property type="project" value="TreeGrafter"/>
</dbReference>
<comment type="similarity">
    <text evidence="3">Belongs to the prokaryotic molybdopterin-containing oxidoreductase family.</text>
</comment>
<dbReference type="SUPFAM" id="SSF53706">
    <property type="entry name" value="Formate dehydrogenase/DMSO reductase, domains 1-3"/>
    <property type="match status" value="1"/>
</dbReference>
<gene>
    <name evidence="10" type="ORF">NVI5450_3247</name>
</gene>
<evidence type="ECO:0000256" key="6">
    <source>
        <dbReference type="ARBA" id="ARBA00022723"/>
    </source>
</evidence>
<dbReference type="Gene3D" id="3.40.50.740">
    <property type="match status" value="1"/>
</dbReference>
<dbReference type="InterPro" id="IPR006656">
    <property type="entry name" value="Mopterin_OxRdtase"/>
</dbReference>
<dbReference type="AlphaFoldDB" id="A0A090IIJ0"/>
<evidence type="ECO:0000256" key="3">
    <source>
        <dbReference type="ARBA" id="ARBA00010312"/>
    </source>
</evidence>
<dbReference type="EMBL" id="FPLD01000086">
    <property type="protein sequence ID" value="SGZ07786.1"/>
    <property type="molecule type" value="Genomic_DNA"/>
</dbReference>
<evidence type="ECO:0000256" key="4">
    <source>
        <dbReference type="ARBA" id="ARBA00022485"/>
    </source>
</evidence>
<protein>
    <submittedName>
        <fullName evidence="10">Putative formate dehydrogenase oxidoreductase protein</fullName>
    </submittedName>
</protein>
<evidence type="ECO:0000313" key="11">
    <source>
        <dbReference type="Proteomes" id="UP000183794"/>
    </source>
</evidence>
<dbReference type="GO" id="GO:0008863">
    <property type="term" value="F:formate dehydrogenase (NAD+) activity"/>
    <property type="evidence" value="ECO:0007669"/>
    <property type="project" value="InterPro"/>
</dbReference>
<comment type="cofactor">
    <cofactor evidence="1">
        <name>Mo-bis(molybdopterin guanine dinucleotide)</name>
        <dbReference type="ChEBI" id="CHEBI:60539"/>
    </cofactor>
</comment>
<dbReference type="Gene3D" id="3.40.228.10">
    <property type="entry name" value="Dimethylsulfoxide Reductase, domain 2"/>
    <property type="match status" value="1"/>
</dbReference>
<dbReference type="InterPro" id="IPR050123">
    <property type="entry name" value="Prok_molybdopt-oxidoreductase"/>
</dbReference>
<evidence type="ECO:0000313" key="10">
    <source>
        <dbReference type="EMBL" id="SGZ07786.1"/>
    </source>
</evidence>
<dbReference type="RefSeq" id="WP_045111074.1">
    <property type="nucleotide sequence ID" value="NZ_CAWRBC010000133.1"/>
</dbReference>
<reference evidence="10 11" key="1">
    <citation type="submission" date="2016-11" db="EMBL/GenBank/DDBJ databases">
        <authorList>
            <person name="Jaros S."/>
            <person name="Januszkiewicz K."/>
            <person name="Wedrychowicz H."/>
        </authorList>
    </citation>
    <scope>NUCLEOTIDE SEQUENCE [LARGE SCALE GENOMIC DNA]</scope>
    <source>
        <strain evidence="10">NVI 5450</strain>
    </source>
</reference>
<keyword evidence="7" id="KW-0560">Oxidoreductase</keyword>
<evidence type="ECO:0000256" key="7">
    <source>
        <dbReference type="ARBA" id="ARBA00023002"/>
    </source>
</evidence>
<dbReference type="SUPFAM" id="SSF50692">
    <property type="entry name" value="ADC-like"/>
    <property type="match status" value="1"/>
</dbReference>
<dbReference type="OrthoDB" id="5287431at2"/>
<dbReference type="CDD" id="cd02767">
    <property type="entry name" value="MopB_ydeP"/>
    <property type="match status" value="1"/>
</dbReference>
<dbReference type="InterPro" id="IPR010046">
    <property type="entry name" value="Mopterin_OxRdtse_a_bac"/>
</dbReference>
<dbReference type="GO" id="GO:0030151">
    <property type="term" value="F:molybdenum ion binding"/>
    <property type="evidence" value="ECO:0007669"/>
    <property type="project" value="InterPro"/>
</dbReference>
<dbReference type="PANTHER" id="PTHR43105:SF4">
    <property type="entry name" value="PROTEIN YDEP"/>
    <property type="match status" value="1"/>
</dbReference>
<evidence type="ECO:0000256" key="8">
    <source>
        <dbReference type="ARBA" id="ARBA00023004"/>
    </source>
</evidence>
<dbReference type="InterPro" id="IPR009010">
    <property type="entry name" value="Asp_de-COase-like_dom_sf"/>
</dbReference>
<dbReference type="PIRSF" id="PIRSF000144">
    <property type="entry name" value="CbbBc"/>
    <property type="match status" value="1"/>
</dbReference>
<name>A0A090IIJ0_9GAMM</name>
<accession>A0A090IIJ0</accession>
<evidence type="ECO:0000256" key="9">
    <source>
        <dbReference type="ARBA" id="ARBA00023014"/>
    </source>
</evidence>
<keyword evidence="8" id="KW-0408">Iron</keyword>
<dbReference type="InterPro" id="IPR041953">
    <property type="entry name" value="YdeP_MopB"/>
</dbReference>
<dbReference type="STRING" id="80854.MVIS_3010"/>
<dbReference type="PATRIC" id="fig|80854.5.peg.3192"/>
<dbReference type="KEGG" id="mvs:MVIS_3010"/>
<dbReference type="HOGENOM" id="CLU_000422_16_1_6"/>
<evidence type="ECO:0000256" key="5">
    <source>
        <dbReference type="ARBA" id="ARBA00022505"/>
    </source>
</evidence>
<organism evidence="10 11">
    <name type="scientific">Moritella viscosa</name>
    <dbReference type="NCBI Taxonomy" id="80854"/>
    <lineage>
        <taxon>Bacteria</taxon>
        <taxon>Pseudomonadati</taxon>
        <taxon>Pseudomonadota</taxon>
        <taxon>Gammaproteobacteria</taxon>
        <taxon>Alteromonadales</taxon>
        <taxon>Moritellaceae</taxon>
        <taxon>Moritella</taxon>
    </lineage>
</organism>
<dbReference type="NCBIfam" id="TIGR01701">
    <property type="entry name" value="Fdhalpha-like"/>
    <property type="match status" value="1"/>
</dbReference>
<dbReference type="Proteomes" id="UP000183794">
    <property type="component" value="Unassembled WGS sequence"/>
</dbReference>
<evidence type="ECO:0000256" key="2">
    <source>
        <dbReference type="ARBA" id="ARBA00001966"/>
    </source>
</evidence>
<dbReference type="Pfam" id="PF00384">
    <property type="entry name" value="Molybdopterin"/>
    <property type="match status" value="1"/>
</dbReference>
<proteinExistence type="inferred from homology"/>
<keyword evidence="5" id="KW-0500">Molybdenum</keyword>